<evidence type="ECO:0000256" key="2">
    <source>
        <dbReference type="ARBA" id="ARBA00022771"/>
    </source>
</evidence>
<gene>
    <name evidence="6" type="ORF">SteCoe_32306</name>
</gene>
<evidence type="ECO:0000313" key="6">
    <source>
        <dbReference type="EMBL" id="OMJ69850.1"/>
    </source>
</evidence>
<dbReference type="Gene3D" id="3.30.40.10">
    <property type="entry name" value="Zinc/RING finger domain, C3HC4 (zinc finger)"/>
    <property type="match status" value="1"/>
</dbReference>
<protein>
    <recommendedName>
        <fullName evidence="5">RING-type domain-containing protein</fullName>
    </recommendedName>
</protein>
<dbReference type="SUPFAM" id="SSF54160">
    <property type="entry name" value="Chromo domain-like"/>
    <property type="match status" value="1"/>
</dbReference>
<dbReference type="GO" id="GO:0008270">
    <property type="term" value="F:zinc ion binding"/>
    <property type="evidence" value="ECO:0007669"/>
    <property type="project" value="UniProtKB-KW"/>
</dbReference>
<dbReference type="CDD" id="cd20104">
    <property type="entry name" value="MBT_PHF20L1-like"/>
    <property type="match status" value="1"/>
</dbReference>
<dbReference type="PROSITE" id="PS50089">
    <property type="entry name" value="ZF_RING_2"/>
    <property type="match status" value="1"/>
</dbReference>
<organism evidence="6 7">
    <name type="scientific">Stentor coeruleus</name>
    <dbReference type="NCBI Taxonomy" id="5963"/>
    <lineage>
        <taxon>Eukaryota</taxon>
        <taxon>Sar</taxon>
        <taxon>Alveolata</taxon>
        <taxon>Ciliophora</taxon>
        <taxon>Postciliodesmatophora</taxon>
        <taxon>Heterotrichea</taxon>
        <taxon>Heterotrichida</taxon>
        <taxon>Stentoridae</taxon>
        <taxon>Stentor</taxon>
    </lineage>
</organism>
<name>A0A1R2AZP6_9CILI</name>
<dbReference type="Proteomes" id="UP000187209">
    <property type="component" value="Unassembled WGS sequence"/>
</dbReference>
<dbReference type="SUPFAM" id="SSF57850">
    <property type="entry name" value="RING/U-box"/>
    <property type="match status" value="1"/>
</dbReference>
<dbReference type="EMBL" id="MPUH01001150">
    <property type="protein sequence ID" value="OMJ69850.1"/>
    <property type="molecule type" value="Genomic_DNA"/>
</dbReference>
<reference evidence="6 7" key="1">
    <citation type="submission" date="2016-11" db="EMBL/GenBank/DDBJ databases">
        <title>The macronuclear genome of Stentor coeruleus: a giant cell with tiny introns.</title>
        <authorList>
            <person name="Slabodnick M."/>
            <person name="Ruby J.G."/>
            <person name="Reiff S.B."/>
            <person name="Swart E.C."/>
            <person name="Gosai S."/>
            <person name="Prabakaran S."/>
            <person name="Witkowska E."/>
            <person name="Larue G.E."/>
            <person name="Fisher S."/>
            <person name="Freeman R.M."/>
            <person name="Gunawardena J."/>
            <person name="Chu W."/>
            <person name="Stover N.A."/>
            <person name="Gregory B.D."/>
            <person name="Nowacki M."/>
            <person name="Derisi J."/>
            <person name="Roy S.W."/>
            <person name="Marshall W.F."/>
            <person name="Sood P."/>
        </authorList>
    </citation>
    <scope>NUCLEOTIDE SEQUENCE [LARGE SCALE GENOMIC DNA]</scope>
    <source>
        <strain evidence="6">WM001</strain>
    </source>
</reference>
<evidence type="ECO:0000256" key="1">
    <source>
        <dbReference type="ARBA" id="ARBA00022723"/>
    </source>
</evidence>
<dbReference type="Pfam" id="PF00097">
    <property type="entry name" value="zf-C3HC4"/>
    <property type="match status" value="1"/>
</dbReference>
<dbReference type="AlphaFoldDB" id="A0A1R2AZP6"/>
<evidence type="ECO:0000313" key="7">
    <source>
        <dbReference type="Proteomes" id="UP000187209"/>
    </source>
</evidence>
<dbReference type="Gene3D" id="2.30.30.140">
    <property type="match status" value="1"/>
</dbReference>
<keyword evidence="1" id="KW-0479">Metal-binding</keyword>
<dbReference type="InterPro" id="IPR013083">
    <property type="entry name" value="Znf_RING/FYVE/PHD"/>
</dbReference>
<dbReference type="InterPro" id="IPR018957">
    <property type="entry name" value="Znf_C3HC4_RING-type"/>
</dbReference>
<keyword evidence="3" id="KW-0862">Zinc</keyword>
<accession>A0A1R2AZP6</accession>
<comment type="caution">
    <text evidence="6">The sequence shown here is derived from an EMBL/GenBank/DDBJ whole genome shotgun (WGS) entry which is preliminary data.</text>
</comment>
<dbReference type="InterPro" id="IPR001841">
    <property type="entry name" value="Znf_RING"/>
</dbReference>
<keyword evidence="7" id="KW-1185">Reference proteome</keyword>
<keyword evidence="2 4" id="KW-0863">Zinc-finger</keyword>
<dbReference type="InterPro" id="IPR016197">
    <property type="entry name" value="Chromo-like_dom_sf"/>
</dbReference>
<dbReference type="OrthoDB" id="6105938at2759"/>
<proteinExistence type="predicted"/>
<sequence>MISKIKQFFECKKKNKNDDFILPVKRPRDCLICDICKEVVVSSKTLPCGDSFCDVCLTEHLLISLKCPTCGLECQKVQAYPCFLLDEAAICEEDSNDNYNSRISKAKEYKDKAKVKDFEEGMKVDVRDTEGIWCAGVIKTVLMNENTKMVLVHFEKWDNSFDEIIPTDSPRIVSEGFYTSRNILKYKLPLPDGNNKAEVIKQ</sequence>
<evidence type="ECO:0000256" key="4">
    <source>
        <dbReference type="PROSITE-ProRule" id="PRU00175"/>
    </source>
</evidence>
<evidence type="ECO:0000256" key="3">
    <source>
        <dbReference type="ARBA" id="ARBA00022833"/>
    </source>
</evidence>
<feature type="domain" description="RING-type" evidence="5">
    <location>
        <begin position="33"/>
        <end position="70"/>
    </location>
</feature>
<evidence type="ECO:0000259" key="5">
    <source>
        <dbReference type="PROSITE" id="PS50089"/>
    </source>
</evidence>